<dbReference type="HOGENOM" id="CLU_1966589_0_0_11"/>
<evidence type="ECO:0000313" key="1">
    <source>
        <dbReference type="EMBL" id="ACU75275.1"/>
    </source>
</evidence>
<dbReference type="Proteomes" id="UP000000851">
    <property type="component" value="Chromosome"/>
</dbReference>
<organism evidence="1 2">
    <name type="scientific">Catenulispora acidiphila (strain DSM 44928 / JCM 14897 / NBRC 102108 / NRRL B-24433 / ID139908)</name>
    <dbReference type="NCBI Taxonomy" id="479433"/>
    <lineage>
        <taxon>Bacteria</taxon>
        <taxon>Bacillati</taxon>
        <taxon>Actinomycetota</taxon>
        <taxon>Actinomycetes</taxon>
        <taxon>Catenulisporales</taxon>
        <taxon>Catenulisporaceae</taxon>
        <taxon>Catenulispora</taxon>
    </lineage>
</organism>
<dbReference type="EMBL" id="CP001700">
    <property type="protein sequence ID" value="ACU75275.1"/>
    <property type="molecule type" value="Genomic_DNA"/>
</dbReference>
<name>C7PWJ5_CATAD</name>
<dbReference type="AlphaFoldDB" id="C7PWJ5"/>
<sequence>MSGSVHNGGWLRFDGERLAEERGACYVSLSRPDLAEAALTDVLRRKLSSRRRGSVLTDLATLGVQQHDPDQVLQYGSTALALAEETNSGYIGRKLQGLNTKLAPLATDDRIRDLSDAISASSTTVGA</sequence>
<evidence type="ECO:0000313" key="2">
    <source>
        <dbReference type="Proteomes" id="UP000000851"/>
    </source>
</evidence>
<protein>
    <submittedName>
        <fullName evidence="1">Uncharacterized protein</fullName>
    </submittedName>
</protein>
<dbReference type="KEGG" id="cai:Caci_6421"/>
<dbReference type="eggNOG" id="COG1476">
    <property type="taxonomic scope" value="Bacteria"/>
</dbReference>
<dbReference type="RefSeq" id="WP_015795004.1">
    <property type="nucleotide sequence ID" value="NC_013131.1"/>
</dbReference>
<dbReference type="InParanoid" id="C7PWJ5"/>
<gene>
    <name evidence="1" type="ordered locus">Caci_6421</name>
</gene>
<reference evidence="1 2" key="1">
    <citation type="journal article" date="2009" name="Stand. Genomic Sci.">
        <title>Complete genome sequence of Catenulispora acidiphila type strain (ID 139908).</title>
        <authorList>
            <person name="Copeland A."/>
            <person name="Lapidus A."/>
            <person name="Glavina Del Rio T."/>
            <person name="Nolan M."/>
            <person name="Lucas S."/>
            <person name="Chen F."/>
            <person name="Tice H."/>
            <person name="Cheng J.F."/>
            <person name="Bruce D."/>
            <person name="Goodwin L."/>
            <person name="Pitluck S."/>
            <person name="Mikhailova N."/>
            <person name="Pati A."/>
            <person name="Ivanova N."/>
            <person name="Mavromatis K."/>
            <person name="Chen A."/>
            <person name="Palaniappan K."/>
            <person name="Chain P."/>
            <person name="Land M."/>
            <person name="Hauser L."/>
            <person name="Chang Y.J."/>
            <person name="Jeffries C.D."/>
            <person name="Chertkov O."/>
            <person name="Brettin T."/>
            <person name="Detter J.C."/>
            <person name="Han C."/>
            <person name="Ali Z."/>
            <person name="Tindall B.J."/>
            <person name="Goker M."/>
            <person name="Bristow J."/>
            <person name="Eisen J.A."/>
            <person name="Markowitz V."/>
            <person name="Hugenholtz P."/>
            <person name="Kyrpides N.C."/>
            <person name="Klenk H.P."/>
        </authorList>
    </citation>
    <scope>NUCLEOTIDE SEQUENCE [LARGE SCALE GENOMIC DNA]</scope>
    <source>
        <strain evidence="2">DSM 44928 / JCM 14897 / NBRC 102108 / NRRL B-24433 / ID139908</strain>
    </source>
</reference>
<keyword evidence="2" id="KW-1185">Reference proteome</keyword>
<accession>C7PWJ5</accession>
<proteinExistence type="predicted"/>
<dbReference type="OrthoDB" id="3831424at2"/>